<sequence>ALLSMSQPAYTKLQTLTGGHIDSVNCLAFSPTAEYLASGGEDGRLVIWDVTKGTKLRVIDTGKAVLSLLWHPSRRRALVCGGNSGQSFFFEDVFNRKPGTQILLGVIAPVFCLDADEASKLLAVGIGAEVHIAKILPTPPSTYATFSILPKPEDLPSPPDHVDTRVRPMSVHLLNEHRVVVSYLSHGVVCWDVETLTSLWRIIPVHQHGHIVSSAFHPDSRSILVSILGNAMDLYRFAQPKPVQSYRYPADSGRNFPMKVAFLHQGRAVTSGAPRGNVCIWATDTAEVIQTLPHDNDLVQVVATSQTGTFGYIGTGTAQKGDSTYIVIWRTVLSEPVLSLSTGNIPDSLSQLVTYGSRPCAPL</sequence>
<proteinExistence type="predicted"/>
<protein>
    <submittedName>
        <fullName evidence="1">WD40 repeat-like protein</fullName>
    </submittedName>
</protein>
<comment type="caution">
    <text evidence="1">The sequence shown here is derived from an EMBL/GenBank/DDBJ whole genome shotgun (WGS) entry which is preliminary data.</text>
</comment>
<feature type="non-terminal residue" evidence="1">
    <location>
        <position position="1"/>
    </location>
</feature>
<reference evidence="1" key="1">
    <citation type="submission" date="2021-03" db="EMBL/GenBank/DDBJ databases">
        <authorList>
            <consortium name="DOE Joint Genome Institute"/>
            <person name="Ahrendt S."/>
            <person name="Looney B.P."/>
            <person name="Miyauchi S."/>
            <person name="Morin E."/>
            <person name="Drula E."/>
            <person name="Courty P.E."/>
            <person name="Chicoki N."/>
            <person name="Fauchery L."/>
            <person name="Kohler A."/>
            <person name="Kuo A."/>
            <person name="Labutti K."/>
            <person name="Pangilinan J."/>
            <person name="Lipzen A."/>
            <person name="Riley R."/>
            <person name="Andreopoulos W."/>
            <person name="He G."/>
            <person name="Johnson J."/>
            <person name="Barry K.W."/>
            <person name="Grigoriev I.V."/>
            <person name="Nagy L."/>
            <person name="Hibbett D."/>
            <person name="Henrissat B."/>
            <person name="Matheny P.B."/>
            <person name="Labbe J."/>
            <person name="Martin F."/>
        </authorList>
    </citation>
    <scope>NUCLEOTIDE SEQUENCE</scope>
    <source>
        <strain evidence="1">HHB10654</strain>
    </source>
</reference>
<accession>A0ACB8TGF3</accession>
<organism evidence="1 2">
    <name type="scientific">Artomyces pyxidatus</name>
    <dbReference type="NCBI Taxonomy" id="48021"/>
    <lineage>
        <taxon>Eukaryota</taxon>
        <taxon>Fungi</taxon>
        <taxon>Dikarya</taxon>
        <taxon>Basidiomycota</taxon>
        <taxon>Agaricomycotina</taxon>
        <taxon>Agaricomycetes</taxon>
        <taxon>Russulales</taxon>
        <taxon>Auriscalpiaceae</taxon>
        <taxon>Artomyces</taxon>
    </lineage>
</organism>
<reference evidence="1" key="2">
    <citation type="journal article" date="2022" name="New Phytol.">
        <title>Evolutionary transition to the ectomycorrhizal habit in the genomes of a hyperdiverse lineage of mushroom-forming fungi.</title>
        <authorList>
            <person name="Looney B."/>
            <person name="Miyauchi S."/>
            <person name="Morin E."/>
            <person name="Drula E."/>
            <person name="Courty P.E."/>
            <person name="Kohler A."/>
            <person name="Kuo A."/>
            <person name="LaButti K."/>
            <person name="Pangilinan J."/>
            <person name="Lipzen A."/>
            <person name="Riley R."/>
            <person name="Andreopoulos W."/>
            <person name="He G."/>
            <person name="Johnson J."/>
            <person name="Nolan M."/>
            <person name="Tritt A."/>
            <person name="Barry K.W."/>
            <person name="Grigoriev I.V."/>
            <person name="Nagy L.G."/>
            <person name="Hibbett D."/>
            <person name="Henrissat B."/>
            <person name="Matheny P.B."/>
            <person name="Labbe J."/>
            <person name="Martin F.M."/>
        </authorList>
    </citation>
    <scope>NUCLEOTIDE SEQUENCE</scope>
    <source>
        <strain evidence="1">HHB10654</strain>
    </source>
</reference>
<dbReference type="EMBL" id="MU277190">
    <property type="protein sequence ID" value="KAI0067502.1"/>
    <property type="molecule type" value="Genomic_DNA"/>
</dbReference>
<keyword evidence="2" id="KW-1185">Reference proteome</keyword>
<evidence type="ECO:0000313" key="1">
    <source>
        <dbReference type="EMBL" id="KAI0067502.1"/>
    </source>
</evidence>
<name>A0ACB8TGF3_9AGAM</name>
<dbReference type="Proteomes" id="UP000814140">
    <property type="component" value="Unassembled WGS sequence"/>
</dbReference>
<gene>
    <name evidence="1" type="ORF">BV25DRAFT_1794825</name>
</gene>
<evidence type="ECO:0000313" key="2">
    <source>
        <dbReference type="Proteomes" id="UP000814140"/>
    </source>
</evidence>